<proteinExistence type="inferred from homology"/>
<dbReference type="Proteomes" id="UP000001727">
    <property type="component" value="Chromosome"/>
</dbReference>
<dbReference type="REBASE" id="17658">
    <property type="entry name" value="S.CurORF269P"/>
</dbReference>
<dbReference type="GO" id="GO:0003677">
    <property type="term" value="F:DNA binding"/>
    <property type="evidence" value="ECO:0007669"/>
    <property type="project" value="UniProtKB-KW"/>
</dbReference>
<sequence length="384" mass="41812">MAADHDWPMVKLGDLGRFASGGTPNRKREEFYQGETPWISSADISEDGKITARRFITDEAIAKSATTEVPAGTLLVAVRIGVGKTAITTSPTCFSQDVVALLDTDPNEVSTGFLQHLITWLRPHLEQIARGVTIKGITIGDLKDLNIPLPPLAEQRRIAKILDTVNIQIHRTKEASNYLKDELARAFFQQLGRNSQPAQIKTLATVTTGSTPSRKHPEYYGGSIPWVKTNEVSGTAITSTEETITETGLENSSCKINPPGTVLVAMYGQGRTRGSAGILRIPATTNQACAAISCTNPADSDYVYFALKASYEELRSLGRGGTQPNLNLGLIRGFSIPYPPAEQREELTITIKKMENLNHAYETQLQKLEELNASLSARAFAGKL</sequence>
<dbReference type="AlphaFoldDB" id="B1VEN9"/>
<dbReference type="GeneID" id="60605068"/>
<dbReference type="CDD" id="cd17287">
    <property type="entry name" value="RMtype1_S_EcoN10ORF171P_TRD2-CR2_like"/>
    <property type="match status" value="1"/>
</dbReference>
<evidence type="ECO:0000256" key="1">
    <source>
        <dbReference type="ARBA" id="ARBA00010923"/>
    </source>
</evidence>
<reference evidence="6 7" key="1">
    <citation type="journal article" date="2008" name="J. Biotechnol.">
        <title>The lifestyle of Corynebacterium urealyticum derived from its complete genome sequence established by pyrosequencing.</title>
        <authorList>
            <person name="Tauch A."/>
            <person name="Trost E."/>
            <person name="Tilker A."/>
            <person name="Ludewig U."/>
            <person name="Schneiker S."/>
            <person name="Goesmann A."/>
            <person name="Arnold W."/>
            <person name="Bekel T."/>
            <person name="Brinkrolf K."/>
            <person name="Brune I."/>
            <person name="Goetker S."/>
            <person name="Kalinowski J."/>
            <person name="Kamp P.-B."/>
            <person name="Lobo F.P."/>
            <person name="Viehoever P."/>
            <person name="Weisshaar B."/>
            <person name="Soriano F."/>
            <person name="Droege M."/>
            <person name="Puehler A."/>
        </authorList>
    </citation>
    <scope>NUCLEOTIDE SEQUENCE [LARGE SCALE GENOMIC DNA]</scope>
    <source>
        <strain evidence="7">ATCC 43042 / DSM 7109</strain>
    </source>
</reference>
<feature type="domain" description="Type I restriction modification DNA specificity" evidence="5">
    <location>
        <begin position="6"/>
        <end position="174"/>
    </location>
</feature>
<dbReference type="GO" id="GO:0009307">
    <property type="term" value="P:DNA restriction-modification system"/>
    <property type="evidence" value="ECO:0007669"/>
    <property type="project" value="UniProtKB-KW"/>
</dbReference>
<feature type="coiled-coil region" evidence="4">
    <location>
        <begin position="344"/>
        <end position="378"/>
    </location>
</feature>
<evidence type="ECO:0000256" key="2">
    <source>
        <dbReference type="ARBA" id="ARBA00022747"/>
    </source>
</evidence>
<dbReference type="Pfam" id="PF01420">
    <property type="entry name" value="Methylase_S"/>
    <property type="match status" value="2"/>
</dbReference>
<gene>
    <name evidence="6" type="primary">hsdS2</name>
    <name evidence="6" type="ordered locus">cu0268</name>
</gene>
<dbReference type="STRING" id="504474.cu0268"/>
<feature type="domain" description="Type I restriction modification DNA specificity" evidence="5">
    <location>
        <begin position="197"/>
        <end position="369"/>
    </location>
</feature>
<name>B1VEN9_CORU7</name>
<dbReference type="SUPFAM" id="SSF116734">
    <property type="entry name" value="DNA methylase specificity domain"/>
    <property type="match status" value="2"/>
</dbReference>
<dbReference type="eggNOG" id="COG0732">
    <property type="taxonomic scope" value="Bacteria"/>
</dbReference>
<evidence type="ECO:0000256" key="4">
    <source>
        <dbReference type="SAM" id="Coils"/>
    </source>
</evidence>
<dbReference type="CDD" id="cd17513">
    <property type="entry name" value="RMtype1_S_AveSPN6ORF1907P_TRD2-CR2_like"/>
    <property type="match status" value="1"/>
</dbReference>
<dbReference type="Gene3D" id="3.90.220.20">
    <property type="entry name" value="DNA methylase specificity domains"/>
    <property type="match status" value="2"/>
</dbReference>
<dbReference type="KEGG" id="cur:cu0268"/>
<dbReference type="PANTHER" id="PTHR30408">
    <property type="entry name" value="TYPE-1 RESTRICTION ENZYME ECOKI SPECIFICITY PROTEIN"/>
    <property type="match status" value="1"/>
</dbReference>
<evidence type="ECO:0000313" key="7">
    <source>
        <dbReference type="Proteomes" id="UP000001727"/>
    </source>
</evidence>
<dbReference type="InterPro" id="IPR000055">
    <property type="entry name" value="Restrct_endonuc_typeI_TRD"/>
</dbReference>
<dbReference type="EMBL" id="AM942444">
    <property type="protein sequence ID" value="CAQ04228.1"/>
    <property type="molecule type" value="Genomic_DNA"/>
</dbReference>
<evidence type="ECO:0000313" key="6">
    <source>
        <dbReference type="EMBL" id="CAQ04228.1"/>
    </source>
</evidence>
<comment type="similarity">
    <text evidence="1">Belongs to the type-I restriction system S methylase family.</text>
</comment>
<dbReference type="PANTHER" id="PTHR30408:SF12">
    <property type="entry name" value="TYPE I RESTRICTION ENZYME MJAVIII SPECIFICITY SUBUNIT"/>
    <property type="match status" value="1"/>
</dbReference>
<keyword evidence="7" id="KW-1185">Reference proteome</keyword>
<dbReference type="HOGENOM" id="CLU_021095_10_3_11"/>
<organism evidence="6 7">
    <name type="scientific">Corynebacterium urealyticum (strain ATCC 43042 / DSM 7109)</name>
    <dbReference type="NCBI Taxonomy" id="504474"/>
    <lineage>
        <taxon>Bacteria</taxon>
        <taxon>Bacillati</taxon>
        <taxon>Actinomycetota</taxon>
        <taxon>Actinomycetes</taxon>
        <taxon>Mycobacteriales</taxon>
        <taxon>Corynebacteriaceae</taxon>
        <taxon>Corynebacterium</taxon>
    </lineage>
</organism>
<keyword evidence="4" id="KW-0175">Coiled coil</keyword>
<keyword evidence="3" id="KW-0238">DNA-binding</keyword>
<protein>
    <submittedName>
        <fullName evidence="6">Type I restriction-modification system, specificity subunit</fullName>
    </submittedName>
</protein>
<dbReference type="InterPro" id="IPR052021">
    <property type="entry name" value="Type-I_RS_S_subunit"/>
</dbReference>
<evidence type="ECO:0000259" key="5">
    <source>
        <dbReference type="Pfam" id="PF01420"/>
    </source>
</evidence>
<keyword evidence="2" id="KW-0680">Restriction system</keyword>
<dbReference type="RefSeq" id="WP_012359534.1">
    <property type="nucleotide sequence ID" value="NC_010545.1"/>
</dbReference>
<accession>B1VEN9</accession>
<evidence type="ECO:0000256" key="3">
    <source>
        <dbReference type="ARBA" id="ARBA00023125"/>
    </source>
</evidence>
<dbReference type="InterPro" id="IPR044946">
    <property type="entry name" value="Restrct_endonuc_typeI_TRD_sf"/>
</dbReference>